<keyword evidence="9" id="KW-1208">Phospholipid metabolism</keyword>
<dbReference type="Proteomes" id="UP001331761">
    <property type="component" value="Unassembled WGS sequence"/>
</dbReference>
<organism evidence="14 15">
    <name type="scientific">Trichostrongylus colubriformis</name>
    <name type="common">Black scour worm</name>
    <dbReference type="NCBI Taxonomy" id="6319"/>
    <lineage>
        <taxon>Eukaryota</taxon>
        <taxon>Metazoa</taxon>
        <taxon>Ecdysozoa</taxon>
        <taxon>Nematoda</taxon>
        <taxon>Chromadorea</taxon>
        <taxon>Rhabditida</taxon>
        <taxon>Rhabditina</taxon>
        <taxon>Rhabditomorpha</taxon>
        <taxon>Strongyloidea</taxon>
        <taxon>Trichostrongylidae</taxon>
        <taxon>Trichostrongylus</taxon>
    </lineage>
</organism>
<dbReference type="InterPro" id="IPR000462">
    <property type="entry name" value="CDP-OH_P_trans"/>
</dbReference>
<evidence type="ECO:0000313" key="15">
    <source>
        <dbReference type="Proteomes" id="UP001331761"/>
    </source>
</evidence>
<comment type="subcellular location">
    <subcellularLocation>
        <location evidence="1">Membrane</location>
        <topology evidence="1">Multi-pass membrane protein</topology>
    </subcellularLocation>
</comment>
<dbReference type="Gene3D" id="1.20.120.1760">
    <property type="match status" value="1"/>
</dbReference>
<evidence type="ECO:0000256" key="4">
    <source>
        <dbReference type="ARBA" id="ARBA00022692"/>
    </source>
</evidence>
<gene>
    <name evidence="14" type="ORF">GCK32_002175</name>
</gene>
<dbReference type="AlphaFoldDB" id="A0AAN8IDX4"/>
<evidence type="ECO:0000256" key="11">
    <source>
        <dbReference type="ARBA" id="ARBA00047433"/>
    </source>
</evidence>
<keyword evidence="15" id="KW-1185">Reference proteome</keyword>
<evidence type="ECO:0000256" key="6">
    <source>
        <dbReference type="ARBA" id="ARBA00023098"/>
    </source>
</evidence>
<evidence type="ECO:0000256" key="13">
    <source>
        <dbReference type="SAM" id="Phobius"/>
    </source>
</evidence>
<evidence type="ECO:0000256" key="5">
    <source>
        <dbReference type="ARBA" id="ARBA00022989"/>
    </source>
</evidence>
<evidence type="ECO:0000256" key="8">
    <source>
        <dbReference type="ARBA" id="ARBA00023209"/>
    </source>
</evidence>
<evidence type="ECO:0000313" key="14">
    <source>
        <dbReference type="EMBL" id="KAK5969646.1"/>
    </source>
</evidence>
<sequence>MLRMWHHLILRHASRTNRVYEVRPGVLRLSEFPRLVRRSVHLSMMSPSSSSQNGEVHNDRKKGSPSFVDTGRYKVGTIPNALCVGRIIATPIAGYLVIHHDYPLAFALFVVAGVTDMLDGFIARSVPGQKSLLGSVLDPIADKLLVSVMFVTMTCTALIPWPLTAIVLIRDLCLIVGGFYKRYCTMDPPYSLKRFFNPEVSSTQIVPTLVSKVNTVLQLCVIATSLSIPAFGLGGPYTTLSAVLCWVTALTTVWSGLQYASGRAFKKV</sequence>
<reference evidence="14 15" key="1">
    <citation type="submission" date="2019-10" db="EMBL/GenBank/DDBJ databases">
        <title>Assembly and Annotation for the nematode Trichostrongylus colubriformis.</title>
        <authorList>
            <person name="Martin J."/>
        </authorList>
    </citation>
    <scope>NUCLEOTIDE SEQUENCE [LARGE SCALE GENOMIC DNA]</scope>
    <source>
        <strain evidence="14">G859</strain>
        <tissue evidence="14">Whole worm</tissue>
    </source>
</reference>
<feature type="transmembrane region" description="Helical" evidence="13">
    <location>
        <begin position="81"/>
        <end position="98"/>
    </location>
</feature>
<evidence type="ECO:0000256" key="12">
    <source>
        <dbReference type="SAM" id="MobiDB-lite"/>
    </source>
</evidence>
<dbReference type="EC" id="2.7.8.41" evidence="10"/>
<keyword evidence="3" id="KW-0808">Transferase</keyword>
<keyword evidence="2" id="KW-0444">Lipid biosynthesis</keyword>
<dbReference type="Pfam" id="PF01066">
    <property type="entry name" value="CDP-OH_P_transf"/>
    <property type="match status" value="1"/>
</dbReference>
<proteinExistence type="predicted"/>
<feature type="region of interest" description="Disordered" evidence="12">
    <location>
        <begin position="43"/>
        <end position="68"/>
    </location>
</feature>
<evidence type="ECO:0000256" key="2">
    <source>
        <dbReference type="ARBA" id="ARBA00022516"/>
    </source>
</evidence>
<dbReference type="InterPro" id="IPR050324">
    <property type="entry name" value="CDP-alcohol_PTase-I"/>
</dbReference>
<dbReference type="GO" id="GO:0043337">
    <property type="term" value="F:cardiolipin synthase (CMP-forming)"/>
    <property type="evidence" value="ECO:0007669"/>
    <property type="project" value="UniProtKB-EC"/>
</dbReference>
<evidence type="ECO:0000256" key="7">
    <source>
        <dbReference type="ARBA" id="ARBA00023136"/>
    </source>
</evidence>
<name>A0AAN8IDX4_TRICO</name>
<dbReference type="EMBL" id="WIXE01019931">
    <property type="protein sequence ID" value="KAK5969646.1"/>
    <property type="molecule type" value="Genomic_DNA"/>
</dbReference>
<dbReference type="PANTHER" id="PTHR14269:SF60">
    <property type="entry name" value="CARDIOLIPIN SYNTHASE (CMP-FORMING)"/>
    <property type="match status" value="1"/>
</dbReference>
<dbReference type="GO" id="GO:0005739">
    <property type="term" value="C:mitochondrion"/>
    <property type="evidence" value="ECO:0007669"/>
    <property type="project" value="TreeGrafter"/>
</dbReference>
<feature type="transmembrane region" description="Helical" evidence="13">
    <location>
        <begin position="144"/>
        <end position="169"/>
    </location>
</feature>
<dbReference type="PANTHER" id="PTHR14269">
    <property type="entry name" value="CDP-DIACYLGLYCEROL--GLYCEROL-3-PHOSPHATE 3-PHOSPHATIDYLTRANSFERASE-RELATED"/>
    <property type="match status" value="1"/>
</dbReference>
<feature type="transmembrane region" description="Helical" evidence="13">
    <location>
        <begin position="237"/>
        <end position="257"/>
    </location>
</feature>
<keyword evidence="6" id="KW-0443">Lipid metabolism</keyword>
<keyword evidence="5 13" id="KW-1133">Transmembrane helix</keyword>
<comment type="catalytic activity">
    <reaction evidence="11">
        <text>a CDP-1,2-diacyl-sn-glycerol + a 1,2-diacyl-sn-glycero-3-phospho-(1'-sn-glycerol) = a cardiolipin + CMP + H(+)</text>
        <dbReference type="Rhea" id="RHEA:32931"/>
        <dbReference type="ChEBI" id="CHEBI:15378"/>
        <dbReference type="ChEBI" id="CHEBI:58332"/>
        <dbReference type="ChEBI" id="CHEBI:60377"/>
        <dbReference type="ChEBI" id="CHEBI:62237"/>
        <dbReference type="ChEBI" id="CHEBI:64716"/>
        <dbReference type="EC" id="2.7.8.41"/>
    </reaction>
</comment>
<keyword evidence="4 13" id="KW-0812">Transmembrane</keyword>
<dbReference type="InterPro" id="IPR043130">
    <property type="entry name" value="CDP-OH_PTrfase_TM_dom"/>
</dbReference>
<dbReference type="GO" id="GO:0016020">
    <property type="term" value="C:membrane"/>
    <property type="evidence" value="ECO:0007669"/>
    <property type="project" value="UniProtKB-SubCell"/>
</dbReference>
<evidence type="ECO:0000256" key="1">
    <source>
        <dbReference type="ARBA" id="ARBA00004141"/>
    </source>
</evidence>
<accession>A0AAN8IDX4</accession>
<keyword evidence="8" id="KW-0594">Phospholipid biosynthesis</keyword>
<feature type="transmembrane region" description="Helical" evidence="13">
    <location>
        <begin position="104"/>
        <end position="123"/>
    </location>
</feature>
<keyword evidence="7 13" id="KW-0472">Membrane</keyword>
<comment type="caution">
    <text evidence="14">The sequence shown here is derived from an EMBL/GenBank/DDBJ whole genome shotgun (WGS) entry which is preliminary data.</text>
</comment>
<evidence type="ECO:0000256" key="3">
    <source>
        <dbReference type="ARBA" id="ARBA00022679"/>
    </source>
</evidence>
<dbReference type="GO" id="GO:0032049">
    <property type="term" value="P:cardiolipin biosynthetic process"/>
    <property type="evidence" value="ECO:0007669"/>
    <property type="project" value="TreeGrafter"/>
</dbReference>
<evidence type="ECO:0000256" key="10">
    <source>
        <dbReference type="ARBA" id="ARBA00039001"/>
    </source>
</evidence>
<protein>
    <recommendedName>
        <fullName evidence="10">cardiolipin synthase (CMP-forming)</fullName>
        <ecNumber evidence="10">2.7.8.41</ecNumber>
    </recommendedName>
</protein>
<evidence type="ECO:0000256" key="9">
    <source>
        <dbReference type="ARBA" id="ARBA00023264"/>
    </source>
</evidence>